<dbReference type="PROSITE" id="PS51257">
    <property type="entry name" value="PROKAR_LIPOPROTEIN"/>
    <property type="match status" value="1"/>
</dbReference>
<sequence length="93" mass="10155">MTSLSIRLTRATLALCAAGMLAGCEHQQQDRAASSVRPLRVPNPAAVYCIKKGGTLSMQQEAGKGQVTYCHLPDGTVMEQWALFRRDNPRPAR</sequence>
<dbReference type="PANTHER" id="PTHR38008:SF2">
    <property type="entry name" value="HEMOLYSIN"/>
    <property type="match status" value="1"/>
</dbReference>
<feature type="signal peptide" evidence="1">
    <location>
        <begin position="1"/>
        <end position="22"/>
    </location>
</feature>
<feature type="chain" id="PRO_5045367750" evidence="1">
    <location>
        <begin position="23"/>
        <end position="93"/>
    </location>
</feature>
<evidence type="ECO:0000313" key="2">
    <source>
        <dbReference type="EMBL" id="MCX2560348.1"/>
    </source>
</evidence>
<dbReference type="RefSeq" id="WP_166119288.1">
    <property type="nucleotide sequence ID" value="NZ_JAPIUX010000001.1"/>
</dbReference>
<keyword evidence="3" id="KW-1185">Reference proteome</keyword>
<accession>A0ABT3Q4X4</accession>
<name>A0ABT3Q4X4_9PROT</name>
<evidence type="ECO:0000313" key="3">
    <source>
        <dbReference type="Proteomes" id="UP001526446"/>
    </source>
</evidence>
<organism evidence="2 3">
    <name type="scientific">Acetobacter farinalis</name>
    <dbReference type="NCBI Taxonomy" id="1260984"/>
    <lineage>
        <taxon>Bacteria</taxon>
        <taxon>Pseudomonadati</taxon>
        <taxon>Pseudomonadota</taxon>
        <taxon>Alphaproteobacteria</taxon>
        <taxon>Acetobacterales</taxon>
        <taxon>Acetobacteraceae</taxon>
        <taxon>Acetobacter</taxon>
    </lineage>
</organism>
<reference evidence="2 3" key="1">
    <citation type="submission" date="2022-11" db="EMBL/GenBank/DDBJ databases">
        <title>Genome sequencing of Acetobacter type strain.</title>
        <authorList>
            <person name="Heo J."/>
            <person name="Lee D."/>
            <person name="Han B.-H."/>
            <person name="Hong S.-B."/>
            <person name="Kwon S.-W."/>
        </authorList>
    </citation>
    <scope>NUCLEOTIDE SEQUENCE [LARGE SCALE GENOMIC DNA]</scope>
    <source>
        <strain evidence="2 3">KACC 21251</strain>
    </source>
</reference>
<dbReference type="Proteomes" id="UP001526446">
    <property type="component" value="Unassembled WGS sequence"/>
</dbReference>
<comment type="caution">
    <text evidence="2">The sequence shown here is derived from an EMBL/GenBank/DDBJ whole genome shotgun (WGS) entry which is preliminary data.</text>
</comment>
<evidence type="ECO:0000256" key="1">
    <source>
        <dbReference type="SAM" id="SignalP"/>
    </source>
</evidence>
<dbReference type="Pfam" id="PF03891">
    <property type="entry name" value="DUF333"/>
    <property type="match status" value="1"/>
</dbReference>
<dbReference type="InterPro" id="IPR005590">
    <property type="entry name" value="DUF333"/>
</dbReference>
<dbReference type="PANTHER" id="PTHR38008">
    <property type="entry name" value="HEMOLYSIN-RELATED"/>
    <property type="match status" value="1"/>
</dbReference>
<dbReference type="EMBL" id="JAPIUX010000001">
    <property type="protein sequence ID" value="MCX2560348.1"/>
    <property type="molecule type" value="Genomic_DNA"/>
</dbReference>
<proteinExistence type="predicted"/>
<protein>
    <submittedName>
        <fullName evidence="2">DUF333 domain-containing protein</fullName>
    </submittedName>
</protein>
<gene>
    <name evidence="2" type="ORF">OQ252_02860</name>
</gene>
<keyword evidence="1" id="KW-0732">Signal</keyword>